<sequence length="236" mass="27149">MLSGLNLNQVMVIDIETVPQYPNAKAVPAQVMELWAAKTRLQRKEQTAEEFYENAGIQAEFGKIICISAGIFNFRADSREFRIKSFYGHDEKALLQDFGNLLLRQSTELSLCAHNGKEFDYPYLCRRLLAQGVPFPPQLQLWGKRPWEVNHIDTMELWRFGDRKSFTSLNLLASVFGIATPKDDMDGSHVRSVYYEDQNLERIVTYCQKDVITTAQILLKFKGEPLLSEHDIKIIN</sequence>
<dbReference type="AlphaFoldDB" id="A0A2T3HM74"/>
<dbReference type="EMBL" id="PYLS01000005">
    <property type="protein sequence ID" value="PST83513.1"/>
    <property type="molecule type" value="Genomic_DNA"/>
</dbReference>
<dbReference type="Proteomes" id="UP000240912">
    <property type="component" value="Unassembled WGS sequence"/>
</dbReference>
<dbReference type="InterPro" id="IPR036397">
    <property type="entry name" value="RNaseH_sf"/>
</dbReference>
<evidence type="ECO:0000259" key="1">
    <source>
        <dbReference type="Pfam" id="PF10108"/>
    </source>
</evidence>
<dbReference type="GO" id="GO:0003676">
    <property type="term" value="F:nucleic acid binding"/>
    <property type="evidence" value="ECO:0007669"/>
    <property type="project" value="InterPro"/>
</dbReference>
<dbReference type="OrthoDB" id="9773351at2"/>
<dbReference type="Gene3D" id="3.30.420.10">
    <property type="entry name" value="Ribonuclease H-like superfamily/Ribonuclease H"/>
    <property type="match status" value="1"/>
</dbReference>
<keyword evidence="3" id="KW-1185">Reference proteome</keyword>
<comment type="caution">
    <text evidence="2">The sequence shown here is derived from an EMBL/GenBank/DDBJ whole genome shotgun (WGS) entry which is preliminary data.</text>
</comment>
<name>A0A2T3HM74_9SPHI</name>
<evidence type="ECO:0000313" key="2">
    <source>
        <dbReference type="EMBL" id="PST83513.1"/>
    </source>
</evidence>
<keyword evidence="2" id="KW-0378">Hydrolase</keyword>
<proteinExistence type="predicted"/>
<dbReference type="Pfam" id="PF10108">
    <property type="entry name" value="DNA_pol_B_exo2"/>
    <property type="match status" value="1"/>
</dbReference>
<feature type="domain" description="Predicted 3'-5' exonuclease PolB-like" evidence="1">
    <location>
        <begin position="58"/>
        <end position="222"/>
    </location>
</feature>
<dbReference type="SUPFAM" id="SSF53098">
    <property type="entry name" value="Ribonuclease H-like"/>
    <property type="match status" value="1"/>
</dbReference>
<dbReference type="GO" id="GO:0004527">
    <property type="term" value="F:exonuclease activity"/>
    <property type="evidence" value="ECO:0007669"/>
    <property type="project" value="UniProtKB-KW"/>
</dbReference>
<evidence type="ECO:0000313" key="3">
    <source>
        <dbReference type="Proteomes" id="UP000240912"/>
    </source>
</evidence>
<dbReference type="CDD" id="cd05782">
    <property type="entry name" value="DNA_polB_like1_exo"/>
    <property type="match status" value="1"/>
</dbReference>
<reference evidence="2 3" key="1">
    <citation type="submission" date="2018-03" db="EMBL/GenBank/DDBJ databases">
        <authorList>
            <person name="Keele B.F."/>
        </authorList>
    </citation>
    <scope>NUCLEOTIDE SEQUENCE [LARGE SCALE GENOMIC DNA]</scope>
    <source>
        <strain evidence="2 3">YL28-9</strain>
    </source>
</reference>
<dbReference type="InterPro" id="IPR019288">
    <property type="entry name" value="3'-5'_exonuclease_PolB-like"/>
</dbReference>
<accession>A0A2T3HM74</accession>
<keyword evidence="2" id="KW-0269">Exonuclease</keyword>
<organism evidence="2 3">
    <name type="scientific">Pedobacter yulinensis</name>
    <dbReference type="NCBI Taxonomy" id="2126353"/>
    <lineage>
        <taxon>Bacteria</taxon>
        <taxon>Pseudomonadati</taxon>
        <taxon>Bacteroidota</taxon>
        <taxon>Sphingobacteriia</taxon>
        <taxon>Sphingobacteriales</taxon>
        <taxon>Sphingobacteriaceae</taxon>
        <taxon>Pedobacter</taxon>
    </lineage>
</organism>
<protein>
    <submittedName>
        <fullName evidence="2">3'-5' exonuclease</fullName>
    </submittedName>
</protein>
<keyword evidence="2" id="KW-0540">Nuclease</keyword>
<dbReference type="InterPro" id="IPR012337">
    <property type="entry name" value="RNaseH-like_sf"/>
</dbReference>
<gene>
    <name evidence="2" type="ORF">C7T94_13245</name>
</gene>